<keyword evidence="5" id="KW-0256">Endoplasmic reticulum</keyword>
<keyword evidence="4 12" id="KW-0732">Signal</keyword>
<dbReference type="InterPro" id="IPR039155">
    <property type="entry name" value="MLEC"/>
</dbReference>
<dbReference type="Proteomes" id="UP000009168">
    <property type="component" value="Unassembled WGS sequence"/>
</dbReference>
<evidence type="ECO:0000256" key="1">
    <source>
        <dbReference type="ARBA" id="ARBA00004115"/>
    </source>
</evidence>
<evidence type="ECO:0000256" key="5">
    <source>
        <dbReference type="ARBA" id="ARBA00022824"/>
    </source>
</evidence>
<gene>
    <name evidence="14" type="ORF">TTHERM_00394570</name>
</gene>
<dbReference type="InParanoid" id="Q232Z6"/>
<evidence type="ECO:0000256" key="11">
    <source>
        <dbReference type="SAM" id="Phobius"/>
    </source>
</evidence>
<dbReference type="KEGG" id="tet:TTHERM_00394570"/>
<dbReference type="Pfam" id="PF11721">
    <property type="entry name" value="Malectin"/>
    <property type="match status" value="1"/>
</dbReference>
<evidence type="ECO:0000259" key="13">
    <source>
        <dbReference type="Pfam" id="PF11721"/>
    </source>
</evidence>
<keyword evidence="7 11" id="KW-0472">Membrane</keyword>
<evidence type="ECO:0000256" key="9">
    <source>
        <dbReference type="ARBA" id="ARBA00023277"/>
    </source>
</evidence>
<organism evidence="14 15">
    <name type="scientific">Tetrahymena thermophila (strain SB210)</name>
    <dbReference type="NCBI Taxonomy" id="312017"/>
    <lineage>
        <taxon>Eukaryota</taxon>
        <taxon>Sar</taxon>
        <taxon>Alveolata</taxon>
        <taxon>Ciliophora</taxon>
        <taxon>Intramacronucleata</taxon>
        <taxon>Oligohymenophorea</taxon>
        <taxon>Hymenostomatida</taxon>
        <taxon>Tetrahymenina</taxon>
        <taxon>Tetrahymenidae</taxon>
        <taxon>Tetrahymena</taxon>
    </lineage>
</organism>
<evidence type="ECO:0000313" key="15">
    <source>
        <dbReference type="Proteomes" id="UP000009168"/>
    </source>
</evidence>
<dbReference type="EMBL" id="GG662770">
    <property type="protein sequence ID" value="EAR91684.2"/>
    <property type="molecule type" value="Genomic_DNA"/>
</dbReference>
<dbReference type="OrthoDB" id="303132at2759"/>
<reference evidence="15" key="1">
    <citation type="journal article" date="2006" name="PLoS Biol.">
        <title>Macronuclear genome sequence of the ciliate Tetrahymena thermophila, a model eukaryote.</title>
        <authorList>
            <person name="Eisen J.A."/>
            <person name="Coyne R.S."/>
            <person name="Wu M."/>
            <person name="Wu D."/>
            <person name="Thiagarajan M."/>
            <person name="Wortman J.R."/>
            <person name="Badger J.H."/>
            <person name="Ren Q."/>
            <person name="Amedeo P."/>
            <person name="Jones K.M."/>
            <person name="Tallon L.J."/>
            <person name="Delcher A.L."/>
            <person name="Salzberg S.L."/>
            <person name="Silva J.C."/>
            <person name="Haas B.J."/>
            <person name="Majoros W.H."/>
            <person name="Farzad M."/>
            <person name="Carlton J.M."/>
            <person name="Smith R.K. Jr."/>
            <person name="Garg J."/>
            <person name="Pearlman R.E."/>
            <person name="Karrer K.M."/>
            <person name="Sun L."/>
            <person name="Manning G."/>
            <person name="Elde N.C."/>
            <person name="Turkewitz A.P."/>
            <person name="Asai D.J."/>
            <person name="Wilkes D.E."/>
            <person name="Wang Y."/>
            <person name="Cai H."/>
            <person name="Collins K."/>
            <person name="Stewart B.A."/>
            <person name="Lee S.R."/>
            <person name="Wilamowska K."/>
            <person name="Weinberg Z."/>
            <person name="Ruzzo W.L."/>
            <person name="Wloga D."/>
            <person name="Gaertig J."/>
            <person name="Frankel J."/>
            <person name="Tsao C.-C."/>
            <person name="Gorovsky M.A."/>
            <person name="Keeling P.J."/>
            <person name="Waller R.F."/>
            <person name="Patron N.J."/>
            <person name="Cherry J.M."/>
            <person name="Stover N.A."/>
            <person name="Krieger C.J."/>
            <person name="del Toro C."/>
            <person name="Ryder H.F."/>
            <person name="Williamson S.C."/>
            <person name="Barbeau R.A."/>
            <person name="Hamilton E.P."/>
            <person name="Orias E."/>
        </authorList>
    </citation>
    <scope>NUCLEOTIDE SEQUENCE [LARGE SCALE GENOMIC DNA]</scope>
    <source>
        <strain evidence="15">SB210</strain>
    </source>
</reference>
<dbReference type="GO" id="GO:0030246">
    <property type="term" value="F:carbohydrate binding"/>
    <property type="evidence" value="ECO:0007669"/>
    <property type="project" value="InterPro"/>
</dbReference>
<protein>
    <submittedName>
        <fullName evidence="14">Di-glucose-binding within endoplasmic reticulum protein</fullName>
    </submittedName>
</protein>
<comment type="subcellular location">
    <subcellularLocation>
        <location evidence="1">Endoplasmic reticulum membrane</location>
        <topology evidence="1">Single-pass type I membrane protein</topology>
    </subcellularLocation>
</comment>
<accession>Q232Z6</accession>
<dbReference type="HOGENOM" id="CLU_864620_0_0_1"/>
<evidence type="ECO:0000256" key="7">
    <source>
        <dbReference type="ARBA" id="ARBA00023136"/>
    </source>
</evidence>
<keyword evidence="8" id="KW-0325">Glycoprotein</keyword>
<dbReference type="AlphaFoldDB" id="Q232Z6"/>
<feature type="signal peptide" evidence="12">
    <location>
        <begin position="1"/>
        <end position="25"/>
    </location>
</feature>
<dbReference type="Gene3D" id="2.60.120.430">
    <property type="entry name" value="Galactose-binding lectin"/>
    <property type="match status" value="1"/>
</dbReference>
<dbReference type="PANTHER" id="PTHR13460:SF0">
    <property type="entry name" value="MALECTIN"/>
    <property type="match status" value="1"/>
</dbReference>
<evidence type="ECO:0000256" key="6">
    <source>
        <dbReference type="ARBA" id="ARBA00022989"/>
    </source>
</evidence>
<name>Q232Z6_TETTS</name>
<proteinExistence type="inferred from homology"/>
<dbReference type="eggNOG" id="KOG3593">
    <property type="taxonomic scope" value="Eukaryota"/>
</dbReference>
<keyword evidence="6 11" id="KW-1133">Transmembrane helix</keyword>
<evidence type="ECO:0000256" key="12">
    <source>
        <dbReference type="SAM" id="SignalP"/>
    </source>
</evidence>
<dbReference type="OMA" id="FHVKFGQ"/>
<dbReference type="GO" id="GO:0005789">
    <property type="term" value="C:endoplasmic reticulum membrane"/>
    <property type="evidence" value="ECO:0007669"/>
    <property type="project" value="UniProtKB-SubCell"/>
</dbReference>
<evidence type="ECO:0000256" key="10">
    <source>
        <dbReference type="SAM" id="Coils"/>
    </source>
</evidence>
<feature type="chain" id="PRO_5004201388" evidence="12">
    <location>
        <begin position="26"/>
        <end position="322"/>
    </location>
</feature>
<comment type="similarity">
    <text evidence="2">Belongs to the malectin family.</text>
</comment>
<keyword evidence="10" id="KW-0175">Coiled coil</keyword>
<feature type="transmembrane region" description="Helical" evidence="11">
    <location>
        <begin position="292"/>
        <end position="313"/>
    </location>
</feature>
<evidence type="ECO:0000256" key="3">
    <source>
        <dbReference type="ARBA" id="ARBA00022692"/>
    </source>
</evidence>
<evidence type="ECO:0000256" key="2">
    <source>
        <dbReference type="ARBA" id="ARBA00009141"/>
    </source>
</evidence>
<dbReference type="InterPro" id="IPR021720">
    <property type="entry name" value="Malectin_dom"/>
</dbReference>
<keyword evidence="3 11" id="KW-0812">Transmembrane</keyword>
<dbReference type="RefSeq" id="XP_001011929.2">
    <property type="nucleotide sequence ID" value="XM_001011929.3"/>
</dbReference>
<evidence type="ECO:0000313" key="14">
    <source>
        <dbReference type="EMBL" id="EAR91684.2"/>
    </source>
</evidence>
<dbReference type="PANTHER" id="PTHR13460">
    <property type="match status" value="1"/>
</dbReference>
<feature type="coiled-coil region" evidence="10">
    <location>
        <begin position="223"/>
        <end position="250"/>
    </location>
</feature>
<evidence type="ECO:0000256" key="4">
    <source>
        <dbReference type="ARBA" id="ARBA00022729"/>
    </source>
</evidence>
<sequence length="322" mass="37201">MMMNSQKNLFFISLIVIAGLSIISARPLVAKKVVHAINAGSHMAKRSVEGFVYTRDQGYDEDTNAVDYSDDENLKGLVIKYAKEPTIYMTERHGYNSFGYQLALDIEQTYTLILKFCEMYFDKPGRRVFHVKLGDTRVITNLDIFAKAGRFVAHDEYVEFKYQNGKIYYKNQVCNNGIVDGKLNISFEKTQNDNPFIHGIVVYAGSLDQTDFEDLHNFKAQWERNYANEARKKADQLNKLKEQKLKKQEKIIVRNDHTDIEEDFEDIEIKEEVKQEQGRTVPPLKEMLMTPLGIVCMIGFFFTSFVLISSAFFEGNNVKKEQ</sequence>
<evidence type="ECO:0000256" key="8">
    <source>
        <dbReference type="ARBA" id="ARBA00023180"/>
    </source>
</evidence>
<dbReference type="GeneID" id="7822711"/>
<keyword evidence="15" id="KW-1185">Reference proteome</keyword>
<feature type="domain" description="Malectin" evidence="13">
    <location>
        <begin position="33"/>
        <end position="200"/>
    </location>
</feature>
<keyword evidence="9" id="KW-0119">Carbohydrate metabolism</keyword>
<dbReference type="STRING" id="312017.Q232Z6"/>